<dbReference type="InterPro" id="IPR032675">
    <property type="entry name" value="LRR_dom_sf"/>
</dbReference>
<sequence length="145" mass="15872">MSSTLRPTDDDLASVGAAWPRLQSLNIFAHNSPADTTGPDIAAYIHITVHGIITLAQCCPQLSSLSLPVLGIFSPQILHGSVVRVTPFVDHPLRHLEIGMLVPGSKLPLQLATALRRIFPRFADPAAKYEHGHVPRLRRFVMTLE</sequence>
<evidence type="ECO:0000313" key="1">
    <source>
        <dbReference type="EMBL" id="OJT06273.1"/>
    </source>
</evidence>
<name>A0A1M2VFG1_TRAPU</name>
<dbReference type="OrthoDB" id="2801180at2759"/>
<accession>A0A1M2VFG1</accession>
<dbReference type="AlphaFoldDB" id="A0A1M2VFG1"/>
<comment type="caution">
    <text evidence="1">The sequence shown here is derived from an EMBL/GenBank/DDBJ whole genome shotgun (WGS) entry which is preliminary data.</text>
</comment>
<evidence type="ECO:0008006" key="3">
    <source>
        <dbReference type="Google" id="ProtNLM"/>
    </source>
</evidence>
<gene>
    <name evidence="1" type="ORF">TRAPUB_2853</name>
</gene>
<evidence type="ECO:0000313" key="2">
    <source>
        <dbReference type="Proteomes" id="UP000184267"/>
    </source>
</evidence>
<protein>
    <recommendedName>
        <fullName evidence="3">F-box domain-containing protein</fullName>
    </recommendedName>
</protein>
<keyword evidence="2" id="KW-1185">Reference proteome</keyword>
<dbReference type="EMBL" id="MNAD01001330">
    <property type="protein sequence ID" value="OJT06273.1"/>
    <property type="molecule type" value="Genomic_DNA"/>
</dbReference>
<reference evidence="1 2" key="1">
    <citation type="submission" date="2016-10" db="EMBL/GenBank/DDBJ databases">
        <title>Genome sequence of the basidiomycete white-rot fungus Trametes pubescens.</title>
        <authorList>
            <person name="Makela M.R."/>
            <person name="Granchi Z."/>
            <person name="Peng M."/>
            <person name="De Vries R.P."/>
            <person name="Grigoriev I."/>
            <person name="Riley R."/>
            <person name="Hilden K."/>
        </authorList>
    </citation>
    <scope>NUCLEOTIDE SEQUENCE [LARGE SCALE GENOMIC DNA]</scope>
    <source>
        <strain evidence="1 2">FBCC735</strain>
    </source>
</reference>
<dbReference type="Gene3D" id="3.80.10.10">
    <property type="entry name" value="Ribonuclease Inhibitor"/>
    <property type="match status" value="1"/>
</dbReference>
<dbReference type="Proteomes" id="UP000184267">
    <property type="component" value="Unassembled WGS sequence"/>
</dbReference>
<organism evidence="1 2">
    <name type="scientific">Trametes pubescens</name>
    <name type="common">White-rot fungus</name>
    <dbReference type="NCBI Taxonomy" id="154538"/>
    <lineage>
        <taxon>Eukaryota</taxon>
        <taxon>Fungi</taxon>
        <taxon>Dikarya</taxon>
        <taxon>Basidiomycota</taxon>
        <taxon>Agaricomycotina</taxon>
        <taxon>Agaricomycetes</taxon>
        <taxon>Polyporales</taxon>
        <taxon>Polyporaceae</taxon>
        <taxon>Trametes</taxon>
    </lineage>
</organism>
<proteinExistence type="predicted"/>